<reference evidence="10 11" key="1">
    <citation type="submission" date="2019-07" db="EMBL/GenBank/DDBJ databases">
        <title>Whole genome shotgun sequence of Deinococcus cellulosilyticus NBRC 106333.</title>
        <authorList>
            <person name="Hosoyama A."/>
            <person name="Uohara A."/>
            <person name="Ohji S."/>
            <person name="Ichikawa N."/>
        </authorList>
    </citation>
    <scope>NUCLEOTIDE SEQUENCE [LARGE SCALE GENOMIC DNA]</scope>
    <source>
        <strain evidence="10 11">NBRC 106333</strain>
    </source>
</reference>
<dbReference type="InterPro" id="IPR035952">
    <property type="entry name" value="Rhomboid-like_sf"/>
</dbReference>
<feature type="transmembrane region" description="Helical" evidence="8">
    <location>
        <begin position="373"/>
        <end position="390"/>
    </location>
</feature>
<evidence type="ECO:0000256" key="4">
    <source>
        <dbReference type="ARBA" id="ARBA00022801"/>
    </source>
</evidence>
<evidence type="ECO:0000256" key="8">
    <source>
        <dbReference type="SAM" id="Phobius"/>
    </source>
</evidence>
<feature type="transmembrane region" description="Helical" evidence="8">
    <location>
        <begin position="239"/>
        <end position="261"/>
    </location>
</feature>
<gene>
    <name evidence="10" type="ORF">DC3_53380</name>
</gene>
<keyword evidence="2" id="KW-0645">Protease</keyword>
<keyword evidence="4" id="KW-0378">Hydrolase</keyword>
<evidence type="ECO:0000256" key="7">
    <source>
        <dbReference type="ARBA" id="ARBA00023136"/>
    </source>
</evidence>
<feature type="transmembrane region" description="Helical" evidence="8">
    <location>
        <begin position="54"/>
        <end position="75"/>
    </location>
</feature>
<dbReference type="AlphaFoldDB" id="A0A511NA60"/>
<dbReference type="Proteomes" id="UP000321306">
    <property type="component" value="Unassembled WGS sequence"/>
</dbReference>
<keyword evidence="6 8" id="KW-1133">Transmembrane helix</keyword>
<feature type="transmembrane region" description="Helical" evidence="8">
    <location>
        <begin position="281"/>
        <end position="305"/>
    </location>
</feature>
<evidence type="ECO:0000256" key="5">
    <source>
        <dbReference type="ARBA" id="ARBA00022825"/>
    </source>
</evidence>
<organism evidence="10 11">
    <name type="scientific">Deinococcus cellulosilyticus (strain DSM 18568 / NBRC 106333 / KACC 11606 / 5516J-15)</name>
    <dbReference type="NCBI Taxonomy" id="1223518"/>
    <lineage>
        <taxon>Bacteria</taxon>
        <taxon>Thermotogati</taxon>
        <taxon>Deinococcota</taxon>
        <taxon>Deinococci</taxon>
        <taxon>Deinococcales</taxon>
        <taxon>Deinococcaceae</taxon>
        <taxon>Deinococcus</taxon>
    </lineage>
</organism>
<dbReference type="PANTHER" id="PTHR22936:SF69">
    <property type="entry name" value="RHOMBOID-LIKE PROTEIN"/>
    <property type="match status" value="1"/>
</dbReference>
<keyword evidence="3 8" id="KW-0812">Transmembrane</keyword>
<keyword evidence="11" id="KW-1185">Reference proteome</keyword>
<dbReference type="GO" id="GO:0016020">
    <property type="term" value="C:membrane"/>
    <property type="evidence" value="ECO:0007669"/>
    <property type="project" value="UniProtKB-SubCell"/>
</dbReference>
<evidence type="ECO:0000256" key="2">
    <source>
        <dbReference type="ARBA" id="ARBA00022670"/>
    </source>
</evidence>
<comment type="subcellular location">
    <subcellularLocation>
        <location evidence="1">Membrane</location>
        <topology evidence="1">Multi-pass membrane protein</topology>
    </subcellularLocation>
</comment>
<dbReference type="RefSeq" id="WP_146890734.1">
    <property type="nucleotide sequence ID" value="NZ_BJXB01000040.1"/>
</dbReference>
<evidence type="ECO:0000256" key="6">
    <source>
        <dbReference type="ARBA" id="ARBA00022989"/>
    </source>
</evidence>
<feature type="domain" description="Peptidase S54 rhomboid" evidence="9">
    <location>
        <begin position="279"/>
        <end position="412"/>
    </location>
</feature>
<evidence type="ECO:0000256" key="1">
    <source>
        <dbReference type="ARBA" id="ARBA00004141"/>
    </source>
</evidence>
<dbReference type="Pfam" id="PF01694">
    <property type="entry name" value="Rhomboid"/>
    <property type="match status" value="1"/>
</dbReference>
<dbReference type="InterPro" id="IPR002610">
    <property type="entry name" value="Peptidase_S54_rhomboid-like"/>
</dbReference>
<proteinExistence type="predicted"/>
<feature type="transmembrane region" description="Helical" evidence="8">
    <location>
        <begin position="343"/>
        <end position="361"/>
    </location>
</feature>
<dbReference type="Gene3D" id="1.20.1540.10">
    <property type="entry name" value="Rhomboid-like"/>
    <property type="match status" value="1"/>
</dbReference>
<accession>A0A511NA60</accession>
<dbReference type="GO" id="GO:0006508">
    <property type="term" value="P:proteolysis"/>
    <property type="evidence" value="ECO:0007669"/>
    <property type="project" value="UniProtKB-KW"/>
</dbReference>
<dbReference type="EMBL" id="BJXB01000040">
    <property type="protein sequence ID" value="GEM49703.1"/>
    <property type="molecule type" value="Genomic_DNA"/>
</dbReference>
<feature type="transmembrane region" description="Helical" evidence="8">
    <location>
        <begin position="6"/>
        <end position="25"/>
    </location>
</feature>
<dbReference type="GO" id="GO:0004252">
    <property type="term" value="F:serine-type endopeptidase activity"/>
    <property type="evidence" value="ECO:0007669"/>
    <property type="project" value="InterPro"/>
</dbReference>
<evidence type="ECO:0000313" key="10">
    <source>
        <dbReference type="EMBL" id="GEM49703.1"/>
    </source>
</evidence>
<evidence type="ECO:0000259" key="9">
    <source>
        <dbReference type="Pfam" id="PF01694"/>
    </source>
</evidence>
<sequence length="444" mass="49183">MDTGALNSWGWLLLAGVMVYLAFTVLSRFSEASARFVLAAGMAVLSYLHPDYWWLGIIGLVQAMLLIFIHWRVIYGHPHLLTWIRLTVFTPELRSHFERLWLQWRGLRQLPLPEHPLKGDVLYVLQDASMQSLRSTIQSPSLDILMALLSPDPAQTYAASRKLKIDSGYWVGRAMFLQGQQTQDNVNLQLGAQRMLSSLNAREELFAWKLLDAESLLAPYGLHIKEAFLARTRSTPATYTLLALMGLFFLWQLETGALSSIRGLSALGANLGAYTLESGEYWRFVTSIFLHGSWLHIGLNGFYLFQIGRELERKIGPNALMFAFIVSGVVGSLFSSLFGHADASVGASGGLFGLVALEATLARGGLQQRLRKLSTNLGSLLTMFLIGFLIPNIDNWAHLGGLLTGLLLGLSYRQPSRQEQAVMGVVASGILLWGVISLLLYRAG</sequence>
<protein>
    <recommendedName>
        <fullName evidence="9">Peptidase S54 rhomboid domain-containing protein</fullName>
    </recommendedName>
</protein>
<evidence type="ECO:0000256" key="3">
    <source>
        <dbReference type="ARBA" id="ARBA00022692"/>
    </source>
</evidence>
<feature type="transmembrane region" description="Helical" evidence="8">
    <location>
        <begin position="421"/>
        <end position="441"/>
    </location>
</feature>
<keyword evidence="7 8" id="KW-0472">Membrane</keyword>
<dbReference type="InterPro" id="IPR022764">
    <property type="entry name" value="Peptidase_S54_rhomboid_dom"/>
</dbReference>
<keyword evidence="5" id="KW-0720">Serine protease</keyword>
<comment type="caution">
    <text evidence="10">The sequence shown here is derived from an EMBL/GenBank/DDBJ whole genome shotgun (WGS) entry which is preliminary data.</text>
</comment>
<dbReference type="PANTHER" id="PTHR22936">
    <property type="entry name" value="RHOMBOID-RELATED"/>
    <property type="match status" value="1"/>
</dbReference>
<name>A0A511NA60_DEIC1</name>
<evidence type="ECO:0000313" key="11">
    <source>
        <dbReference type="Proteomes" id="UP000321306"/>
    </source>
</evidence>
<dbReference type="SUPFAM" id="SSF144091">
    <property type="entry name" value="Rhomboid-like"/>
    <property type="match status" value="1"/>
</dbReference>
<dbReference type="OrthoDB" id="9813074at2"/>
<feature type="transmembrane region" description="Helical" evidence="8">
    <location>
        <begin position="317"/>
        <end position="337"/>
    </location>
</feature>